<evidence type="ECO:0000256" key="1">
    <source>
        <dbReference type="SAM" id="MobiDB-lite"/>
    </source>
</evidence>
<dbReference type="InterPro" id="IPR052072">
    <property type="entry name" value="Vascular_dev_regulator"/>
</dbReference>
<proteinExistence type="predicted"/>
<dbReference type="InterPro" id="IPR002710">
    <property type="entry name" value="Dilute_dom"/>
</dbReference>
<organism evidence="3 4">
    <name type="scientific">Trifolium medium</name>
    <dbReference type="NCBI Taxonomy" id="97028"/>
    <lineage>
        <taxon>Eukaryota</taxon>
        <taxon>Viridiplantae</taxon>
        <taxon>Streptophyta</taxon>
        <taxon>Embryophyta</taxon>
        <taxon>Tracheophyta</taxon>
        <taxon>Spermatophyta</taxon>
        <taxon>Magnoliopsida</taxon>
        <taxon>eudicotyledons</taxon>
        <taxon>Gunneridae</taxon>
        <taxon>Pentapetalae</taxon>
        <taxon>rosids</taxon>
        <taxon>fabids</taxon>
        <taxon>Fabales</taxon>
        <taxon>Fabaceae</taxon>
        <taxon>Papilionoideae</taxon>
        <taxon>50 kb inversion clade</taxon>
        <taxon>NPAAA clade</taxon>
        <taxon>Hologalegina</taxon>
        <taxon>IRL clade</taxon>
        <taxon>Trifolieae</taxon>
        <taxon>Trifolium</taxon>
    </lineage>
</organism>
<gene>
    <name evidence="3" type="ORF">A2U01_0007013</name>
</gene>
<dbReference type="AlphaFoldDB" id="A0A392MGI5"/>
<dbReference type="EMBL" id="LXQA010009834">
    <property type="protein sequence ID" value="MCH86159.1"/>
    <property type="molecule type" value="Genomic_DNA"/>
</dbReference>
<sequence length="271" mass="29954">MEEKISNAESENQVLRQQALVASPTGKALTARPRTVILQRTPENGNTLNGEAKTGLDMTLALSNVREPESEGKPQKSLNDKQQVSGYIDENQDLLIKCISQDLGFSGGKPVAACVIYKCLLHWRSFEVERTTVFDRIIQTIASAVEAQDNTDVLAYWLSNTSTLLMLLQRTLKASGAANLTPQRRRTASSSLFGRMSQGLRASPQSAGLPFINGRGLSRLDGLRQVEAKYPALLFKQQLTAFLEKLYGMIRDNLKKEISPLLGLCIQNHNH</sequence>
<evidence type="ECO:0000313" key="4">
    <source>
        <dbReference type="Proteomes" id="UP000265520"/>
    </source>
</evidence>
<protein>
    <submittedName>
        <fullName evidence="3">Unconventional myosin-Va-like</fullName>
    </submittedName>
</protein>
<feature type="compositionally biased region" description="Polar residues" evidence="1">
    <location>
        <begin position="7"/>
        <end position="16"/>
    </location>
</feature>
<accession>A0A392MGI5</accession>
<dbReference type="Proteomes" id="UP000265520">
    <property type="component" value="Unassembled WGS sequence"/>
</dbReference>
<comment type="caution">
    <text evidence="3">The sequence shown here is derived from an EMBL/GenBank/DDBJ whole genome shotgun (WGS) entry which is preliminary data.</text>
</comment>
<dbReference type="PROSITE" id="PS51126">
    <property type="entry name" value="DILUTE"/>
    <property type="match status" value="1"/>
</dbReference>
<dbReference type="PANTHER" id="PTHR16027">
    <property type="entry name" value="DILUTE DOMAIN-CONTAINING PROTEIN YPR089W"/>
    <property type="match status" value="1"/>
</dbReference>
<evidence type="ECO:0000313" key="3">
    <source>
        <dbReference type="EMBL" id="MCH86159.1"/>
    </source>
</evidence>
<feature type="domain" description="Dilute" evidence="2">
    <location>
        <begin position="135"/>
        <end position="271"/>
    </location>
</feature>
<name>A0A392MGI5_9FABA</name>
<dbReference type="PANTHER" id="PTHR16027:SF6">
    <property type="entry name" value="DILUTE DOMAIN-CONTAINING PROTEIN"/>
    <property type="match status" value="1"/>
</dbReference>
<keyword evidence="4" id="KW-1185">Reference proteome</keyword>
<reference evidence="3 4" key="1">
    <citation type="journal article" date="2018" name="Front. Plant Sci.">
        <title>Red Clover (Trifolium pratense) and Zigzag Clover (T. medium) - A Picture of Genomic Similarities and Differences.</title>
        <authorList>
            <person name="Dluhosova J."/>
            <person name="Istvanek J."/>
            <person name="Nedelnik J."/>
            <person name="Repkova J."/>
        </authorList>
    </citation>
    <scope>NUCLEOTIDE SEQUENCE [LARGE SCALE GENOMIC DNA]</scope>
    <source>
        <strain evidence="4">cv. 10/8</strain>
        <tissue evidence="3">Leaf</tissue>
    </source>
</reference>
<evidence type="ECO:0000259" key="2">
    <source>
        <dbReference type="PROSITE" id="PS51126"/>
    </source>
</evidence>
<feature type="region of interest" description="Disordered" evidence="1">
    <location>
        <begin position="1"/>
        <end position="27"/>
    </location>
</feature>